<dbReference type="InterPro" id="IPR036397">
    <property type="entry name" value="RNaseH_sf"/>
</dbReference>
<protein>
    <recommendedName>
        <fullName evidence="2">Reverse transcriptase domain-containing protein</fullName>
    </recommendedName>
</protein>
<dbReference type="Gene3D" id="3.30.420.10">
    <property type="entry name" value="Ribonuclease H-like superfamily/Ribonuclease H"/>
    <property type="match status" value="1"/>
</dbReference>
<dbReference type="PANTHER" id="PTHR48475">
    <property type="entry name" value="RIBONUCLEASE H"/>
    <property type="match status" value="1"/>
</dbReference>
<sequence>MFQERGDKTPRDFLIEVPLEDKEKKAEEKADTKLMKTELSYEWKLFTDRAASSNVSGVGLMLIDPEGKEYTLTVAGKSNKRNQIKKADVLSKLASITFEHLTKEVMVEVLPKQSIEEKEILQVETKEGESWMTPIHEYLVSGLLPEDPGELRKIKTDDIVKEVQKGSCGFSAEPRSMVVRITKQGLGMPRTIRSKDEKHFREGIFTDLYEGLKVTQSFFPITKHMEIMNHNEKQLARNQQGWVDDLAQVLWVNRTLPRNSQKETPFSLTYSSEAIIPIPKNDVAKDYNERIKEVKKRRGNKEIASIEEAFYQSKLRMHHSLRSSHSIYKIEDFVLLSQSNTRGTQVWQGPHMINEVHRGGHYKIVDASNHSLTQTTKSMNLHKFYM</sequence>
<dbReference type="PANTHER" id="PTHR48475:SF1">
    <property type="entry name" value="RNASE H TYPE-1 DOMAIN-CONTAINING PROTEIN"/>
    <property type="match status" value="1"/>
</dbReference>
<name>A0A6L2JIG5_TANCI</name>
<dbReference type="EMBL" id="BKCJ010000840">
    <property type="protein sequence ID" value="GEU36706.1"/>
    <property type="molecule type" value="Genomic_DNA"/>
</dbReference>
<comment type="caution">
    <text evidence="1">The sequence shown here is derived from an EMBL/GenBank/DDBJ whole genome shotgun (WGS) entry which is preliminary data.</text>
</comment>
<proteinExistence type="predicted"/>
<evidence type="ECO:0008006" key="2">
    <source>
        <dbReference type="Google" id="ProtNLM"/>
    </source>
</evidence>
<reference evidence="1" key="1">
    <citation type="journal article" date="2019" name="Sci. Rep.">
        <title>Draft genome of Tanacetum cinerariifolium, the natural source of mosquito coil.</title>
        <authorList>
            <person name="Yamashiro T."/>
            <person name="Shiraishi A."/>
            <person name="Satake H."/>
            <person name="Nakayama K."/>
        </authorList>
    </citation>
    <scope>NUCLEOTIDE SEQUENCE</scope>
</reference>
<dbReference type="GO" id="GO:0003676">
    <property type="term" value="F:nucleic acid binding"/>
    <property type="evidence" value="ECO:0007669"/>
    <property type="project" value="InterPro"/>
</dbReference>
<gene>
    <name evidence="1" type="ORF">Tci_008684</name>
</gene>
<evidence type="ECO:0000313" key="1">
    <source>
        <dbReference type="EMBL" id="GEU36706.1"/>
    </source>
</evidence>
<dbReference type="AlphaFoldDB" id="A0A6L2JIG5"/>
<accession>A0A6L2JIG5</accession>
<organism evidence="1">
    <name type="scientific">Tanacetum cinerariifolium</name>
    <name type="common">Dalmatian daisy</name>
    <name type="synonym">Chrysanthemum cinerariifolium</name>
    <dbReference type="NCBI Taxonomy" id="118510"/>
    <lineage>
        <taxon>Eukaryota</taxon>
        <taxon>Viridiplantae</taxon>
        <taxon>Streptophyta</taxon>
        <taxon>Embryophyta</taxon>
        <taxon>Tracheophyta</taxon>
        <taxon>Spermatophyta</taxon>
        <taxon>Magnoliopsida</taxon>
        <taxon>eudicotyledons</taxon>
        <taxon>Gunneridae</taxon>
        <taxon>Pentapetalae</taxon>
        <taxon>asterids</taxon>
        <taxon>campanulids</taxon>
        <taxon>Asterales</taxon>
        <taxon>Asteraceae</taxon>
        <taxon>Asteroideae</taxon>
        <taxon>Anthemideae</taxon>
        <taxon>Anthemidinae</taxon>
        <taxon>Tanacetum</taxon>
    </lineage>
</organism>